<feature type="transmembrane region" description="Helical" evidence="1">
    <location>
        <begin position="99"/>
        <end position="121"/>
    </location>
</feature>
<feature type="transmembrane region" description="Helical" evidence="1">
    <location>
        <begin position="67"/>
        <end position="87"/>
    </location>
</feature>
<keyword evidence="1" id="KW-0472">Membrane</keyword>
<sequence length="129" mass="14854">MINLLNKYLGTDSLALLALHTEYQSIGCYSLSSSSFCDYSLKKKKKIRISLLQRLVHYYKGSGKSCAMFASFSFYSLLFPILYNFRFCCVESQARLPNFVLFYIIISVEVQFCFSFTPQVIVCFPLEPV</sequence>
<keyword evidence="1" id="KW-1133">Transmembrane helix</keyword>
<reference evidence="2" key="1">
    <citation type="submission" date="2021-05" db="EMBL/GenBank/DDBJ databases">
        <authorList>
            <person name="Alioto T."/>
            <person name="Alioto T."/>
            <person name="Gomez Garrido J."/>
        </authorList>
    </citation>
    <scope>NUCLEOTIDE SEQUENCE</scope>
</reference>
<organism evidence="2">
    <name type="scientific">Cacopsylla melanoneura</name>
    <dbReference type="NCBI Taxonomy" id="428564"/>
    <lineage>
        <taxon>Eukaryota</taxon>
        <taxon>Metazoa</taxon>
        <taxon>Ecdysozoa</taxon>
        <taxon>Arthropoda</taxon>
        <taxon>Hexapoda</taxon>
        <taxon>Insecta</taxon>
        <taxon>Pterygota</taxon>
        <taxon>Neoptera</taxon>
        <taxon>Paraneoptera</taxon>
        <taxon>Hemiptera</taxon>
        <taxon>Sternorrhyncha</taxon>
        <taxon>Psylloidea</taxon>
        <taxon>Psyllidae</taxon>
        <taxon>Psyllinae</taxon>
        <taxon>Cacopsylla</taxon>
    </lineage>
</organism>
<dbReference type="AlphaFoldDB" id="A0A8D8TTK3"/>
<protein>
    <submittedName>
        <fullName evidence="2">Uncharacterized protein</fullName>
    </submittedName>
</protein>
<dbReference type="EMBL" id="HBUF01301322">
    <property type="protein sequence ID" value="CAG6691166.1"/>
    <property type="molecule type" value="Transcribed_RNA"/>
</dbReference>
<accession>A0A8D8TTK3</accession>
<name>A0A8D8TTK3_9HEMI</name>
<proteinExistence type="predicted"/>
<evidence type="ECO:0000313" key="2">
    <source>
        <dbReference type="EMBL" id="CAG6691166.1"/>
    </source>
</evidence>
<evidence type="ECO:0000256" key="1">
    <source>
        <dbReference type="SAM" id="Phobius"/>
    </source>
</evidence>
<keyword evidence="1" id="KW-0812">Transmembrane</keyword>